<dbReference type="SUPFAM" id="SSF51569">
    <property type="entry name" value="Aldolase"/>
    <property type="match status" value="1"/>
</dbReference>
<dbReference type="CDD" id="cd11615">
    <property type="entry name" value="SAF_NeuB_like"/>
    <property type="match status" value="1"/>
</dbReference>
<feature type="domain" description="AFP-like" evidence="1">
    <location>
        <begin position="280"/>
        <end position="332"/>
    </location>
</feature>
<dbReference type="GO" id="GO:0016051">
    <property type="term" value="P:carbohydrate biosynthetic process"/>
    <property type="evidence" value="ECO:0007669"/>
    <property type="project" value="InterPro"/>
</dbReference>
<dbReference type="InterPro" id="IPR020007">
    <property type="entry name" value="NeuB/NeuA"/>
</dbReference>
<dbReference type="InterPro" id="IPR013785">
    <property type="entry name" value="Aldolase_TIM"/>
</dbReference>
<evidence type="ECO:0000313" key="2">
    <source>
        <dbReference type="EMBL" id="APM39742.1"/>
    </source>
</evidence>
<dbReference type="OrthoDB" id="9814210at2"/>
<dbReference type="EMBL" id="CP018335">
    <property type="protein sequence ID" value="APM39742.1"/>
    <property type="molecule type" value="Genomic_DNA"/>
</dbReference>
<dbReference type="PANTHER" id="PTHR42966:SF1">
    <property type="entry name" value="SIALIC ACID SYNTHASE"/>
    <property type="match status" value="1"/>
</dbReference>
<dbReference type="Pfam" id="PF03102">
    <property type="entry name" value="NeuB"/>
    <property type="match status" value="1"/>
</dbReference>
<evidence type="ECO:0000313" key="3">
    <source>
        <dbReference type="Proteomes" id="UP000184604"/>
    </source>
</evidence>
<organism evidence="2 3">
    <name type="scientific">Clostridium kluyveri</name>
    <dbReference type="NCBI Taxonomy" id="1534"/>
    <lineage>
        <taxon>Bacteria</taxon>
        <taxon>Bacillati</taxon>
        <taxon>Bacillota</taxon>
        <taxon>Clostridia</taxon>
        <taxon>Eubacteriales</taxon>
        <taxon>Clostridiaceae</taxon>
        <taxon>Clostridium</taxon>
    </lineage>
</organism>
<dbReference type="InterPro" id="IPR036732">
    <property type="entry name" value="AFP_Neu5c_C_sf"/>
</dbReference>
<dbReference type="PROSITE" id="PS50844">
    <property type="entry name" value="AFP_LIKE"/>
    <property type="match status" value="1"/>
</dbReference>
<reference evidence="2 3" key="1">
    <citation type="submission" date="2016-12" db="EMBL/GenBank/DDBJ databases">
        <title>Complete genome sequence of Clostridium kluyveri JZZ isolated from the pit mud of a Chinese flavor liquor-making factory.</title>
        <authorList>
            <person name="Wang Y."/>
        </authorList>
    </citation>
    <scope>NUCLEOTIDE SEQUENCE [LARGE SCALE GENOMIC DNA]</scope>
    <source>
        <strain evidence="2 3">JZZ</strain>
    </source>
</reference>
<dbReference type="Proteomes" id="UP000184604">
    <property type="component" value="Chromosome"/>
</dbReference>
<dbReference type="Pfam" id="PF08666">
    <property type="entry name" value="SAF"/>
    <property type="match status" value="1"/>
</dbReference>
<dbReference type="InterPro" id="IPR013132">
    <property type="entry name" value="PseI/NeuA/B-like_N"/>
</dbReference>
<dbReference type="NCBIfam" id="TIGR03569">
    <property type="entry name" value="NeuB_NnaB"/>
    <property type="match status" value="1"/>
</dbReference>
<sequence>MSNIFIIAEAGVNHNGDLNTAKKMVDKAVIAGVDAVKFQTFKASNLVTRDAKKANYQINNLGEETSQLQMLEKLELSYRQYIELKNYCDMKKIMFLSSPFDLESIDLLNSIGMSIFKIPSSEIDNVPYLIEIAKLKKKVILSTGMSNLSDIEFSLNILKENGTKDIVVLHCNTDYPTKMEEVNLLAMQTIENAFKVPVGYSDHTEGIEVAVAAAALGAKVIEKHFTLDKNMYGSDHKASLEPFELNNMVKAVRNIERALGDGIKIQTPSEKINRVVARKSLVAKVFIKSKEAFTEENVCVKRPGTGISPRNWSYVIGKKAKRDFKEDELIDL</sequence>
<name>A0A1L5F9S0_CLOKL</name>
<evidence type="ECO:0000259" key="1">
    <source>
        <dbReference type="PROSITE" id="PS50844"/>
    </source>
</evidence>
<dbReference type="SUPFAM" id="SSF51269">
    <property type="entry name" value="AFP III-like domain"/>
    <property type="match status" value="1"/>
</dbReference>
<dbReference type="PANTHER" id="PTHR42966">
    <property type="entry name" value="N-ACETYLNEURAMINATE SYNTHASE"/>
    <property type="match status" value="1"/>
</dbReference>
<accession>A0A1L5F9S0</accession>
<dbReference type="InterPro" id="IPR051690">
    <property type="entry name" value="PseI-like"/>
</dbReference>
<dbReference type="GO" id="GO:0047444">
    <property type="term" value="F:N-acylneuraminate-9-phosphate synthase activity"/>
    <property type="evidence" value="ECO:0007669"/>
    <property type="project" value="TreeGrafter"/>
</dbReference>
<dbReference type="InterPro" id="IPR006190">
    <property type="entry name" value="SAF_AFP_Neu5Ac"/>
</dbReference>
<gene>
    <name evidence="2" type="ORF">BS101_13860</name>
</gene>
<protein>
    <submittedName>
        <fullName evidence="2">N-acetylneuraminate synthase</fullName>
    </submittedName>
</protein>
<proteinExistence type="predicted"/>
<dbReference type="InterPro" id="IPR013974">
    <property type="entry name" value="SAF"/>
</dbReference>
<dbReference type="Gene3D" id="3.90.1210.10">
    <property type="entry name" value="Antifreeze-like/N-acetylneuraminic acid synthase C-terminal domain"/>
    <property type="match status" value="1"/>
</dbReference>
<dbReference type="RefSeq" id="WP_073539358.1">
    <property type="nucleotide sequence ID" value="NZ_CP018335.1"/>
</dbReference>
<dbReference type="AlphaFoldDB" id="A0A1L5F9S0"/>
<dbReference type="InterPro" id="IPR057736">
    <property type="entry name" value="SAF_PseI/NeuA/NeuB"/>
</dbReference>
<dbReference type="Gene3D" id="3.20.20.70">
    <property type="entry name" value="Aldolase class I"/>
    <property type="match status" value="1"/>
</dbReference>